<feature type="domain" description="RRM" evidence="4">
    <location>
        <begin position="92"/>
        <end position="185"/>
    </location>
</feature>
<evidence type="ECO:0000256" key="3">
    <source>
        <dbReference type="PROSITE-ProRule" id="PRU00176"/>
    </source>
</evidence>
<protein>
    <recommendedName>
        <fullName evidence="4">RRM domain-containing protein</fullName>
    </recommendedName>
</protein>
<dbReference type="GO" id="GO:0003723">
    <property type="term" value="F:RNA binding"/>
    <property type="evidence" value="ECO:0007669"/>
    <property type="project" value="UniProtKB-UniRule"/>
</dbReference>
<dbReference type="RefSeq" id="XP_068369670.1">
    <property type="nucleotide sequence ID" value="XM_068497048.1"/>
</dbReference>
<feature type="domain" description="RRM" evidence="4">
    <location>
        <begin position="259"/>
        <end position="329"/>
    </location>
</feature>
<evidence type="ECO:0000256" key="1">
    <source>
        <dbReference type="ARBA" id="ARBA00022737"/>
    </source>
</evidence>
<dbReference type="GeneID" id="94831752"/>
<dbReference type="PANTHER" id="PTHR24012">
    <property type="entry name" value="RNA BINDING PROTEIN"/>
    <property type="match status" value="1"/>
</dbReference>
<reference evidence="5" key="1">
    <citation type="submission" date="2016-10" db="EMBL/GenBank/DDBJ databases">
        <authorList>
            <person name="Benchimol M."/>
            <person name="Almeida L.G."/>
            <person name="Vasconcelos A.T."/>
            <person name="Perreira-Neves A."/>
            <person name="Rosa I.A."/>
            <person name="Tasca T."/>
            <person name="Bogo M.R."/>
            <person name="de Souza W."/>
        </authorList>
    </citation>
    <scope>NUCLEOTIDE SEQUENCE [LARGE SCALE GENOMIC DNA]</scope>
    <source>
        <strain evidence="5">K</strain>
    </source>
</reference>
<evidence type="ECO:0000313" key="5">
    <source>
        <dbReference type="EMBL" id="OHT16534.1"/>
    </source>
</evidence>
<name>A0A1J4L3K9_9EUKA</name>
<dbReference type="InterPro" id="IPR012677">
    <property type="entry name" value="Nucleotide-bd_a/b_plait_sf"/>
</dbReference>
<dbReference type="SUPFAM" id="SSF54928">
    <property type="entry name" value="RNA-binding domain, RBD"/>
    <property type="match status" value="3"/>
</dbReference>
<evidence type="ECO:0000256" key="2">
    <source>
        <dbReference type="ARBA" id="ARBA00022884"/>
    </source>
</evidence>
<gene>
    <name evidence="5" type="ORF">TRFO_13122</name>
</gene>
<keyword evidence="6" id="KW-1185">Reference proteome</keyword>
<sequence>MSSNKLNTLIIEDIPQWFDEKSLRSICGEFSRHIRTFYFIPTDSPLFQTAFVQFHNPQIAKRARDAINYKLVNNRPIHVTIDDSPQNTENSVTLLLSNVPLSLSDSDLHKHLNQLCQNENIVIVRIRRNNEGNSVGTATVQFSSSSAASAAIPLINNDSKYSGLTAQLYLPSNMRQNLPVDLPSNVIAVEGAPDEETVRNEFAKFGNIFKIQQNEGKFLIFFSENSSAIEATKSGSPFQITTKLPREIVHSIYAQIEANSVYLGSVRMFNETEIKEHMKQAGNINHILIHTTTKGASFASVEYSTPEEKERAIETLDCKPVTGHSLPIRVLPFVDKHIQHEKAGLIQLNHIPSSTTITDLRKNYSQYGTVLATTIISSWKGQIIGFVLYKNYADAEKVFNEHHVENMLLYPQYEPADLISAFECAEKSPNNCIAIYGLPENTTDKSFYNELHTDNSIQISSTSIVKTPDNKVTGFAYFNNEQSLAQAYMTFSTKGYHVNVLNGNCLTRAISLMKKELPSDWVNRVLFVSKVPDYYTNQDLFKHFSMDYKNDLVAAYTIIHQLTGVVTGAIIVYGSVQTAHYAMTNLTISFDLQPLLIAPFKTSHVSNIVNRDQKPLFFLPQGRISSAREFIKQFIFINVDDEEKRNSLLVKLNTITVYEANCLCSNPYNLYLWTRGEYRV</sequence>
<dbReference type="CDD" id="cd00590">
    <property type="entry name" value="RRM_SF"/>
    <property type="match status" value="4"/>
</dbReference>
<accession>A0A1J4L3K9</accession>
<organism evidence="5 6">
    <name type="scientific">Tritrichomonas foetus</name>
    <dbReference type="NCBI Taxonomy" id="1144522"/>
    <lineage>
        <taxon>Eukaryota</taxon>
        <taxon>Metamonada</taxon>
        <taxon>Parabasalia</taxon>
        <taxon>Tritrichomonadida</taxon>
        <taxon>Tritrichomonadidae</taxon>
        <taxon>Tritrichomonas</taxon>
    </lineage>
</organism>
<dbReference type="SMART" id="SM00360">
    <property type="entry name" value="RRM"/>
    <property type="match status" value="6"/>
</dbReference>
<evidence type="ECO:0000259" key="4">
    <source>
        <dbReference type="PROSITE" id="PS50102"/>
    </source>
</evidence>
<dbReference type="EMBL" id="MLAK01000100">
    <property type="protein sequence ID" value="OHT16534.1"/>
    <property type="molecule type" value="Genomic_DNA"/>
</dbReference>
<dbReference type="Pfam" id="PF00076">
    <property type="entry name" value="RRM_1"/>
    <property type="match status" value="3"/>
</dbReference>
<proteinExistence type="predicted"/>
<dbReference type="AlphaFoldDB" id="A0A1J4L3K9"/>
<keyword evidence="1" id="KW-0677">Repeat</keyword>
<dbReference type="VEuPathDB" id="TrichDB:TRFO_13122"/>
<evidence type="ECO:0000313" key="6">
    <source>
        <dbReference type="Proteomes" id="UP000179807"/>
    </source>
</evidence>
<dbReference type="Gene3D" id="3.30.70.330">
    <property type="match status" value="4"/>
</dbReference>
<dbReference type="InterPro" id="IPR035979">
    <property type="entry name" value="RBD_domain_sf"/>
</dbReference>
<dbReference type="InterPro" id="IPR000504">
    <property type="entry name" value="RRM_dom"/>
</dbReference>
<dbReference type="PROSITE" id="PS50102">
    <property type="entry name" value="RRM"/>
    <property type="match status" value="3"/>
</dbReference>
<comment type="caution">
    <text evidence="5">The sequence shown here is derived from an EMBL/GenBank/DDBJ whole genome shotgun (WGS) entry which is preliminary data.</text>
</comment>
<feature type="domain" description="RRM" evidence="4">
    <location>
        <begin position="7"/>
        <end position="84"/>
    </location>
</feature>
<keyword evidence="2 3" id="KW-0694">RNA-binding</keyword>
<dbReference type="Proteomes" id="UP000179807">
    <property type="component" value="Unassembled WGS sequence"/>
</dbReference>